<dbReference type="AlphaFoldDB" id="A0A554XCM1"/>
<dbReference type="OrthoDB" id="5291143at2"/>
<dbReference type="InterPro" id="IPR001753">
    <property type="entry name" value="Enoyl-CoA_hydra/iso"/>
</dbReference>
<dbReference type="Proteomes" id="UP000317763">
    <property type="component" value="Unassembled WGS sequence"/>
</dbReference>
<organism evidence="3 4">
    <name type="scientific">Tepidimonas taiwanensis</name>
    <dbReference type="NCBI Taxonomy" id="307486"/>
    <lineage>
        <taxon>Bacteria</taxon>
        <taxon>Pseudomonadati</taxon>
        <taxon>Pseudomonadota</taxon>
        <taxon>Betaproteobacteria</taxon>
        <taxon>Burkholderiales</taxon>
        <taxon>Tepidimonas</taxon>
    </lineage>
</organism>
<name>A0A554XCM1_9BURK</name>
<dbReference type="InterPro" id="IPR018376">
    <property type="entry name" value="Enoyl-CoA_hyd/isom_CS"/>
</dbReference>
<evidence type="ECO:0000256" key="2">
    <source>
        <dbReference type="RuleBase" id="RU003707"/>
    </source>
</evidence>
<proteinExistence type="inferred from homology"/>
<dbReference type="GO" id="GO:0016853">
    <property type="term" value="F:isomerase activity"/>
    <property type="evidence" value="ECO:0007669"/>
    <property type="project" value="UniProtKB-KW"/>
</dbReference>
<keyword evidence="4" id="KW-1185">Reference proteome</keyword>
<protein>
    <submittedName>
        <fullName evidence="3">1,2-epoxyphenylacetyl-CoA isomerase</fullName>
        <ecNumber evidence="3">5.3.3.18</ecNumber>
    </submittedName>
</protein>
<dbReference type="Gene3D" id="1.10.12.10">
    <property type="entry name" value="Lyase 2-enoyl-coa Hydratase, Chain A, domain 2"/>
    <property type="match status" value="1"/>
</dbReference>
<dbReference type="Gene3D" id="3.90.226.10">
    <property type="entry name" value="2-enoyl-CoA Hydratase, Chain A, domain 1"/>
    <property type="match status" value="1"/>
</dbReference>
<dbReference type="PROSITE" id="PS00166">
    <property type="entry name" value="ENOYL_COA_HYDRATASE"/>
    <property type="match status" value="1"/>
</dbReference>
<dbReference type="CDD" id="cd06558">
    <property type="entry name" value="crotonase-like"/>
    <property type="match status" value="1"/>
</dbReference>
<comment type="caution">
    <text evidence="3">The sequence shown here is derived from an EMBL/GenBank/DDBJ whole genome shotgun (WGS) entry which is preliminary data.</text>
</comment>
<dbReference type="Pfam" id="PF00378">
    <property type="entry name" value="ECH_1"/>
    <property type="match status" value="1"/>
</dbReference>
<reference evidence="3 4" key="1">
    <citation type="submission" date="2019-07" db="EMBL/GenBank/DDBJ databases">
        <title>Tepidimonas taiwanensis I1-1 draft genome.</title>
        <authorList>
            <person name="Da Costa M.S."/>
            <person name="Froufe H.J.C."/>
            <person name="Egas C."/>
            <person name="Albuquerque L."/>
        </authorList>
    </citation>
    <scope>NUCLEOTIDE SEQUENCE [LARGE SCALE GENOMIC DNA]</scope>
    <source>
        <strain evidence="3 4">I1-1</strain>
    </source>
</reference>
<dbReference type="EC" id="5.3.3.18" evidence="3"/>
<dbReference type="InterPro" id="IPR014748">
    <property type="entry name" value="Enoyl-CoA_hydra_C"/>
</dbReference>
<dbReference type="PANTHER" id="PTHR43459:SF1">
    <property type="entry name" value="EG:BACN32G11.4 PROTEIN"/>
    <property type="match status" value="1"/>
</dbReference>
<evidence type="ECO:0000313" key="4">
    <source>
        <dbReference type="Proteomes" id="UP000317763"/>
    </source>
</evidence>
<gene>
    <name evidence="3" type="primary">paaG_1</name>
    <name evidence="3" type="ORF">Ttaiw_00428</name>
</gene>
<evidence type="ECO:0000256" key="1">
    <source>
        <dbReference type="ARBA" id="ARBA00005254"/>
    </source>
</evidence>
<dbReference type="RefSeq" id="WP_043702766.1">
    <property type="nucleotide sequence ID" value="NZ_CP083911.1"/>
</dbReference>
<keyword evidence="3" id="KW-0413">Isomerase</keyword>
<dbReference type="SUPFAM" id="SSF52096">
    <property type="entry name" value="ClpP/crotonase"/>
    <property type="match status" value="1"/>
</dbReference>
<accession>A0A554XCM1</accession>
<dbReference type="InterPro" id="IPR029045">
    <property type="entry name" value="ClpP/crotonase-like_dom_sf"/>
</dbReference>
<sequence length="272" mass="28675">MTDTPAAAPAADEIVFERRGAVAVLTLNRPQALNSFTRTMHRAFQQALAAVEADDGIRALVLTGAGRGFCAGLDLSELDFSPGPDMLERANPGPVIEECFNPSARALMQLRVPTVAAVNGVAAGAGVSLALTCDIAIAAPQASFVQAFSKIGLIPDAGGSWLSVERLGLARALAWAMLGDKLPAEQAKAWGLIWDVADDPLAAALALAERLAAMPTKALVATRHLLRAAGQRSFEQQLDAERDLQAALGRTHDYVEGVTAFLQKRAPQFRGQ</sequence>
<dbReference type="PANTHER" id="PTHR43459">
    <property type="entry name" value="ENOYL-COA HYDRATASE"/>
    <property type="match status" value="1"/>
</dbReference>
<dbReference type="STRING" id="307486.GCA_000807215_00426"/>
<evidence type="ECO:0000313" key="3">
    <source>
        <dbReference type="EMBL" id="TSE33504.1"/>
    </source>
</evidence>
<comment type="similarity">
    <text evidence="1 2">Belongs to the enoyl-CoA hydratase/isomerase family.</text>
</comment>
<dbReference type="EMBL" id="VJOM01000003">
    <property type="protein sequence ID" value="TSE33504.1"/>
    <property type="molecule type" value="Genomic_DNA"/>
</dbReference>